<name>A0A250X9V7_9CHLO</name>
<keyword evidence="2" id="KW-1185">Reference proteome</keyword>
<dbReference type="AlphaFoldDB" id="A0A250X9V7"/>
<dbReference type="CDD" id="cd09272">
    <property type="entry name" value="RNase_HI_RT_Ty1"/>
    <property type="match status" value="1"/>
</dbReference>
<dbReference type="OrthoDB" id="1421472at2759"/>
<dbReference type="Proteomes" id="UP000232323">
    <property type="component" value="Unassembled WGS sequence"/>
</dbReference>
<gene>
    <name evidence="1" type="ORF">CEUSTIGMA_g7325.t1</name>
</gene>
<evidence type="ECO:0000313" key="2">
    <source>
        <dbReference type="Proteomes" id="UP000232323"/>
    </source>
</evidence>
<accession>A0A250X9V7</accession>
<dbReference type="STRING" id="1157962.A0A250X9V7"/>
<reference evidence="1 2" key="1">
    <citation type="submission" date="2017-08" db="EMBL/GenBank/DDBJ databases">
        <title>Acidophilic green algal genome provides insights into adaptation to an acidic environment.</title>
        <authorList>
            <person name="Hirooka S."/>
            <person name="Hirose Y."/>
            <person name="Kanesaki Y."/>
            <person name="Higuchi S."/>
            <person name="Fujiwara T."/>
            <person name="Onuma R."/>
            <person name="Era A."/>
            <person name="Ohbayashi R."/>
            <person name="Uzuka A."/>
            <person name="Nozaki H."/>
            <person name="Yoshikawa H."/>
            <person name="Miyagishima S.Y."/>
        </authorList>
    </citation>
    <scope>NUCLEOTIDE SEQUENCE [LARGE SCALE GENOMIC DNA]</scope>
    <source>
        <strain evidence="1 2">NIES-2499</strain>
    </source>
</reference>
<comment type="caution">
    <text evidence="1">The sequence shown here is derived from an EMBL/GenBank/DDBJ whole genome shotgun (WGS) entry which is preliminary data.</text>
</comment>
<organism evidence="1 2">
    <name type="scientific">Chlamydomonas eustigma</name>
    <dbReference type="NCBI Taxonomy" id="1157962"/>
    <lineage>
        <taxon>Eukaryota</taxon>
        <taxon>Viridiplantae</taxon>
        <taxon>Chlorophyta</taxon>
        <taxon>core chlorophytes</taxon>
        <taxon>Chlorophyceae</taxon>
        <taxon>CS clade</taxon>
        <taxon>Chlamydomonadales</taxon>
        <taxon>Chlamydomonadaceae</taxon>
        <taxon>Chlamydomonas</taxon>
    </lineage>
</organism>
<evidence type="ECO:0008006" key="3">
    <source>
        <dbReference type="Google" id="ProtNLM"/>
    </source>
</evidence>
<evidence type="ECO:0000313" key="1">
    <source>
        <dbReference type="EMBL" id="GAX79885.1"/>
    </source>
</evidence>
<proteinExistence type="predicted"/>
<protein>
    <recommendedName>
        <fullName evidence="3">Reverse transcriptase Ty1/copia-type domain-containing protein</fullName>
    </recommendedName>
</protein>
<dbReference type="EMBL" id="BEGY01000046">
    <property type="protein sequence ID" value="GAX79885.1"/>
    <property type="molecule type" value="Genomic_DNA"/>
</dbReference>
<sequence>MDTSRQLSADEDGDLLDDQNTAKYREIMTGCLMYVCRGTRPPDIAYSVGVLVVLVRLIMCSLCCFKAAVAAESFMAAAVAIKEAHLWLKKLFPNLGVIDEDEAVKIMCDYNESAEAVLRSPPRIIEVSKHISRQWNFAKESVALNAVKIEYVITAKQVADIFTKPLERQKFEAGRLA</sequence>